<evidence type="ECO:0000256" key="5">
    <source>
        <dbReference type="ARBA" id="ARBA00023204"/>
    </source>
</evidence>
<dbReference type="Gene3D" id="1.10.150.20">
    <property type="entry name" value="5' to 3' exonuclease, C-terminal subdomain"/>
    <property type="match status" value="1"/>
</dbReference>
<dbReference type="SUPFAM" id="SSF47781">
    <property type="entry name" value="RuvA domain 2-like"/>
    <property type="match status" value="1"/>
</dbReference>
<evidence type="ECO:0000313" key="10">
    <source>
        <dbReference type="Proteomes" id="UP000504603"/>
    </source>
</evidence>
<organism evidence="10 11">
    <name type="scientific">Momordica charantia</name>
    <name type="common">Bitter gourd</name>
    <name type="synonym">Balsam pear</name>
    <dbReference type="NCBI Taxonomy" id="3673"/>
    <lineage>
        <taxon>Eukaryota</taxon>
        <taxon>Viridiplantae</taxon>
        <taxon>Streptophyta</taxon>
        <taxon>Embryophyta</taxon>
        <taxon>Tracheophyta</taxon>
        <taxon>Spermatophyta</taxon>
        <taxon>Magnoliopsida</taxon>
        <taxon>eudicotyledons</taxon>
        <taxon>Gunneridae</taxon>
        <taxon>Pentapetalae</taxon>
        <taxon>rosids</taxon>
        <taxon>fabids</taxon>
        <taxon>Cucurbitales</taxon>
        <taxon>Cucurbitaceae</taxon>
        <taxon>Momordiceae</taxon>
        <taxon>Momordica</taxon>
    </lineage>
</organism>
<dbReference type="GO" id="GO:0003684">
    <property type="term" value="F:damaged DNA binding"/>
    <property type="evidence" value="ECO:0007669"/>
    <property type="project" value="InterPro"/>
</dbReference>
<dbReference type="InterPro" id="IPR047260">
    <property type="entry name" value="ERCC1-like_central_dom"/>
</dbReference>
<dbReference type="PANTHER" id="PTHR12749:SF0">
    <property type="entry name" value="DNA EXCISION REPAIR PROTEIN ERCC-1"/>
    <property type="match status" value="1"/>
</dbReference>
<accession>A0A6J1E0J7</accession>
<evidence type="ECO:0000256" key="8">
    <source>
        <dbReference type="SAM" id="MobiDB-lite"/>
    </source>
</evidence>
<feature type="compositionally biased region" description="Basic and acidic residues" evidence="8">
    <location>
        <begin position="334"/>
        <end position="350"/>
    </location>
</feature>
<feature type="region of interest" description="Disordered" evidence="8">
    <location>
        <begin position="310"/>
        <end position="350"/>
    </location>
</feature>
<dbReference type="GO" id="GO:0070522">
    <property type="term" value="C:ERCC4-ERCC1 complex"/>
    <property type="evidence" value="ECO:0007669"/>
    <property type="project" value="TreeGrafter"/>
</dbReference>
<dbReference type="OrthoDB" id="10262814at2759"/>
<evidence type="ECO:0000256" key="1">
    <source>
        <dbReference type="ARBA" id="ARBA00004123"/>
    </source>
</evidence>
<dbReference type="InterPro" id="IPR004579">
    <property type="entry name" value="ERCC1/RAD10/SWI10"/>
</dbReference>
<dbReference type="InterPro" id="IPR010994">
    <property type="entry name" value="RuvA_2-like"/>
</dbReference>
<keyword evidence="5" id="KW-0234">DNA repair</keyword>
<dbReference type="Pfam" id="PF03834">
    <property type="entry name" value="Rad10"/>
    <property type="match status" value="1"/>
</dbReference>
<reference evidence="11" key="1">
    <citation type="submission" date="2025-08" db="UniProtKB">
        <authorList>
            <consortium name="RefSeq"/>
        </authorList>
    </citation>
    <scope>IDENTIFICATION</scope>
    <source>
        <strain evidence="11">OHB3-1</strain>
    </source>
</reference>
<dbReference type="GO" id="GO:0000110">
    <property type="term" value="C:nucleotide-excision repair factor 1 complex"/>
    <property type="evidence" value="ECO:0007669"/>
    <property type="project" value="TreeGrafter"/>
</dbReference>
<keyword evidence="6" id="KW-0539">Nucleus</keyword>
<dbReference type="Gene3D" id="3.40.50.10130">
    <property type="match status" value="1"/>
</dbReference>
<dbReference type="SUPFAM" id="SSF52980">
    <property type="entry name" value="Restriction endonuclease-like"/>
    <property type="match status" value="1"/>
</dbReference>
<dbReference type="GO" id="GO:0003697">
    <property type="term" value="F:single-stranded DNA binding"/>
    <property type="evidence" value="ECO:0007669"/>
    <property type="project" value="TreeGrafter"/>
</dbReference>
<comment type="subcellular location">
    <subcellularLocation>
        <location evidence="1">Nucleus</location>
    </subcellularLocation>
</comment>
<dbReference type="AlphaFoldDB" id="A0A6J1E0J7"/>
<feature type="domain" description="ERCC1-like central" evidence="9">
    <location>
        <begin position="114"/>
        <end position="226"/>
    </location>
</feature>
<dbReference type="Pfam" id="PF14520">
    <property type="entry name" value="HHH_5"/>
    <property type="match status" value="1"/>
</dbReference>
<evidence type="ECO:0000256" key="4">
    <source>
        <dbReference type="ARBA" id="ARBA00023125"/>
    </source>
</evidence>
<dbReference type="Proteomes" id="UP000504603">
    <property type="component" value="Unplaced"/>
</dbReference>
<evidence type="ECO:0000256" key="7">
    <source>
        <dbReference type="ARBA" id="ARBA00071993"/>
    </source>
</evidence>
<feature type="compositionally biased region" description="Low complexity" evidence="8">
    <location>
        <begin position="85"/>
        <end position="98"/>
    </location>
</feature>
<dbReference type="InterPro" id="IPR011335">
    <property type="entry name" value="Restrct_endonuc-II-like"/>
</dbReference>
<keyword evidence="4" id="KW-0238">DNA-binding</keyword>
<protein>
    <recommendedName>
        <fullName evidence="7">DNA excision repair protein ERCC-1</fullName>
    </recommendedName>
</protein>
<dbReference type="NCBIfam" id="TIGR00597">
    <property type="entry name" value="rad10"/>
    <property type="match status" value="1"/>
</dbReference>
<feature type="compositionally biased region" description="Polar residues" evidence="8">
    <location>
        <begin position="385"/>
        <end position="397"/>
    </location>
</feature>
<comment type="similarity">
    <text evidence="2">Belongs to the ERCC1/RAD10/SWI10 family.</text>
</comment>
<evidence type="ECO:0000256" key="3">
    <source>
        <dbReference type="ARBA" id="ARBA00022763"/>
    </source>
</evidence>
<dbReference type="GO" id="GO:0006302">
    <property type="term" value="P:double-strand break repair"/>
    <property type="evidence" value="ECO:0007669"/>
    <property type="project" value="UniProtKB-ARBA"/>
</dbReference>
<dbReference type="FunFam" id="1.10.150.20:FF:000017">
    <property type="entry name" value="DNA excision repair protein ERCC-1"/>
    <property type="match status" value="1"/>
</dbReference>
<feature type="region of interest" description="Disordered" evidence="8">
    <location>
        <begin position="1"/>
        <end position="21"/>
    </location>
</feature>
<dbReference type="GO" id="GO:0006289">
    <property type="term" value="P:nucleotide-excision repair"/>
    <property type="evidence" value="ECO:0007669"/>
    <property type="project" value="UniProtKB-ARBA"/>
</dbReference>
<keyword evidence="10" id="KW-1185">Reference proteome</keyword>
<feature type="region of interest" description="Disordered" evidence="8">
    <location>
        <begin position="53"/>
        <end position="107"/>
    </location>
</feature>
<dbReference type="CDD" id="cd22325">
    <property type="entry name" value="ERCC1_C-like"/>
    <property type="match status" value="1"/>
</dbReference>
<feature type="region of interest" description="Disordered" evidence="8">
    <location>
        <begin position="367"/>
        <end position="397"/>
    </location>
</feature>
<sequence length="397" mass="44246">MEQREEEDNLQQTVHKKSKTIIKIPSYQEVLEISQPKPQSFSQAFSFLKSSEFYSPPPNPASASSSQPLPPSQITNPRKNDQLETSSSSTSASASAAAPTNSLSGSSSATRNAILVSNRQRGNPLLKHIRNVRWTFADIVPDYLLGQSSCALYLSLRYHLLHPDYLYYRIRELQKNFKLCVVLCHVDVEDVVKPLLEVTKTALLHDCTLLCAWSLEECGRYLETIKVYENKSADIIQGQMDTDYLSRLTHVLTSVRHVNKTDVVTLGTTFGSLSHIMDASMEDLARCPGIGERKVRRLYDTFHEPFKRVVSTHPDVPETPAEKNTEPLSTGEDVDGKKTEDAGKLKKEPDLTIKSALSAAFAKYGNKIGKSNSRSQGEEKEETSVPLNSEPESSNLQ</sequence>
<dbReference type="GeneID" id="111026050"/>
<dbReference type="FunFam" id="3.40.50.10130:FF:000001">
    <property type="entry name" value="DNA excision repair protein ERCC-1"/>
    <property type="match status" value="1"/>
</dbReference>
<evidence type="ECO:0000259" key="9">
    <source>
        <dbReference type="Pfam" id="PF03834"/>
    </source>
</evidence>
<evidence type="ECO:0000256" key="6">
    <source>
        <dbReference type="ARBA" id="ARBA00023242"/>
    </source>
</evidence>
<evidence type="ECO:0000256" key="2">
    <source>
        <dbReference type="ARBA" id="ARBA00008283"/>
    </source>
</evidence>
<keyword evidence="3" id="KW-0227">DNA damage</keyword>
<dbReference type="GO" id="GO:0006312">
    <property type="term" value="P:mitotic recombination"/>
    <property type="evidence" value="ECO:0007669"/>
    <property type="project" value="TreeGrafter"/>
</dbReference>
<evidence type="ECO:0000313" key="11">
    <source>
        <dbReference type="RefSeq" id="XP_022159707.1"/>
    </source>
</evidence>
<name>A0A6J1E0J7_MOMCH</name>
<dbReference type="GO" id="GO:0070914">
    <property type="term" value="P:UV-damage excision repair"/>
    <property type="evidence" value="ECO:0007669"/>
    <property type="project" value="TreeGrafter"/>
</dbReference>
<gene>
    <name evidence="11" type="primary">LOC111026050</name>
</gene>
<proteinExistence type="inferred from homology"/>
<dbReference type="PANTHER" id="PTHR12749">
    <property type="entry name" value="EXCISION REPAIR CROSS-COMPLEMENTING 1 ERCC1"/>
    <property type="match status" value="1"/>
</dbReference>
<dbReference type="KEGG" id="mcha:111026050"/>
<dbReference type="RefSeq" id="XP_022159707.1">
    <property type="nucleotide sequence ID" value="XM_022304015.1"/>
</dbReference>